<keyword evidence="5" id="KW-0735">Signal-anchor</keyword>
<evidence type="ECO:0000256" key="6">
    <source>
        <dbReference type="SAM" id="Phobius"/>
    </source>
</evidence>
<dbReference type="Proteomes" id="UP001196530">
    <property type="component" value="Unassembled WGS sequence"/>
</dbReference>
<evidence type="ECO:0000256" key="1">
    <source>
        <dbReference type="ARBA" id="ARBA00004606"/>
    </source>
</evidence>
<keyword evidence="3" id="KW-0328">Glycosyltransferase</keyword>
<dbReference type="PANTHER" id="PTHR31121:SF2">
    <property type="entry name" value="MANNOSYLTRANSFERASE KTR5-RELATED"/>
    <property type="match status" value="1"/>
</dbReference>
<dbReference type="InterPro" id="IPR002685">
    <property type="entry name" value="Glyco_trans_15"/>
</dbReference>
<comment type="subcellular location">
    <subcellularLocation>
        <location evidence="1">Membrane</location>
        <topology evidence="1">Single-pass type II membrane protein</topology>
    </subcellularLocation>
</comment>
<evidence type="ECO:0000256" key="4">
    <source>
        <dbReference type="ARBA" id="ARBA00022679"/>
    </source>
</evidence>
<keyword evidence="4" id="KW-0808">Transferase</keyword>
<dbReference type="Pfam" id="PF01793">
    <property type="entry name" value="Glyco_transf_15"/>
    <property type="match status" value="2"/>
</dbReference>
<keyword evidence="6" id="KW-1133">Transmembrane helix</keyword>
<reference evidence="7" key="1">
    <citation type="journal article" date="2021" name="G3 (Bethesda)">
        <title>Genomic diversity, chromosomal rearrangements, and interspecies hybridization in the ogataea polymorpha species complex.</title>
        <authorList>
            <person name="Hanson S.J."/>
            <person name="Cinneide E.O."/>
            <person name="Salzberg L.I."/>
            <person name="Wolfe K.H."/>
            <person name="McGowan J."/>
            <person name="Fitzpatrick D.A."/>
            <person name="Matlin K."/>
        </authorList>
    </citation>
    <scope>NUCLEOTIDE SEQUENCE</scope>
    <source>
        <strain evidence="7">61-244</strain>
    </source>
</reference>
<evidence type="ECO:0000256" key="2">
    <source>
        <dbReference type="ARBA" id="ARBA00007677"/>
    </source>
</evidence>
<keyword evidence="6" id="KW-0472">Membrane</keyword>
<protein>
    <recommendedName>
        <fullName evidence="9">Mannosyltransferase</fullName>
    </recommendedName>
</protein>
<evidence type="ECO:0008006" key="9">
    <source>
        <dbReference type="Google" id="ProtNLM"/>
    </source>
</evidence>
<proteinExistence type="inferred from homology"/>
<dbReference type="RefSeq" id="XP_043060740.1">
    <property type="nucleotide sequence ID" value="XM_043201831.1"/>
</dbReference>
<comment type="similarity">
    <text evidence="2">Belongs to the glycosyltransferase 15 family.</text>
</comment>
<dbReference type="GO" id="GO:0000026">
    <property type="term" value="F:alpha-1,2-mannosyltransferase activity"/>
    <property type="evidence" value="ECO:0007669"/>
    <property type="project" value="TreeGrafter"/>
</dbReference>
<dbReference type="GO" id="GO:0000032">
    <property type="term" value="P:cell wall mannoprotein biosynthetic process"/>
    <property type="evidence" value="ECO:0007669"/>
    <property type="project" value="TreeGrafter"/>
</dbReference>
<dbReference type="AlphaFoldDB" id="A0AAN6I6G2"/>
<dbReference type="GO" id="GO:0005794">
    <property type="term" value="C:Golgi apparatus"/>
    <property type="evidence" value="ECO:0007669"/>
    <property type="project" value="TreeGrafter"/>
</dbReference>
<evidence type="ECO:0000256" key="3">
    <source>
        <dbReference type="ARBA" id="ARBA00022676"/>
    </source>
</evidence>
<gene>
    <name evidence="7" type="ORF">KL928_001463</name>
</gene>
<name>A0AAN6I6G2_PICAN</name>
<evidence type="ECO:0000313" key="7">
    <source>
        <dbReference type="EMBL" id="KAG7820026.1"/>
    </source>
</evidence>
<sequence>MKLYDLQRQALSLLNHRLRVYRRVIVRPWMLLILVLAAAGLCVRVLFRRSLDLAGLEQMEFEERFSKQALQKLPMSERPIASAKDAVFESGCRDPLIEAKNPRMNAAFVVLARNSEIDGVVSSMRSLERHFNQWFNYPWIFLNNERFTQEFKKKVAQVSSGPVRFGTVPEAKWKFDEQQTNPVLFKEAIESQGDREIMYGNTASYHNMCRFYSGYFFKHPLVRKLDWYWRVEPDVDFYCDLTYDPFVEMQMRDKKYGFTVAIKELVNTVPNLFRHTNAFIKKHDVPLSDAWEFFVDRFDVYKGQNSEHYRSITNRRDFWKKLEERVPMYHALQTAGDDAARLDQHSLNKLVDHSNKRGLHTVNKDQFDGTEYNLCHFWSNFEIARTDLFTSELYQQYFDYVESSQGFFIERWGDAPVHSLGAGMFLNLSEIHYFRDIGYKHSTLGHCPKNSPRQLPYQPGARYKHVYHENDERNMARYDTPVPEGGVGVGCRCKCPADHAEIENSGGSCVALWAKLTADEREADVTLDLDAIEARALEMYEQYLGQHGNDGSKWKLSAADREELEKLGSLEAPAGNL</sequence>
<dbReference type="PANTHER" id="PTHR31121">
    <property type="entry name" value="ALPHA-1,2 MANNOSYLTRANSFERASE KTR1"/>
    <property type="match status" value="1"/>
</dbReference>
<dbReference type="SUPFAM" id="SSF53448">
    <property type="entry name" value="Nucleotide-diphospho-sugar transferases"/>
    <property type="match status" value="1"/>
</dbReference>
<organism evidence="7 8">
    <name type="scientific">Pichia angusta</name>
    <name type="common">Yeast</name>
    <name type="synonym">Hansenula polymorpha</name>
    <dbReference type="NCBI Taxonomy" id="870730"/>
    <lineage>
        <taxon>Eukaryota</taxon>
        <taxon>Fungi</taxon>
        <taxon>Dikarya</taxon>
        <taxon>Ascomycota</taxon>
        <taxon>Saccharomycotina</taxon>
        <taxon>Pichiomycetes</taxon>
        <taxon>Pichiales</taxon>
        <taxon>Pichiaceae</taxon>
        <taxon>Ogataea</taxon>
    </lineage>
</organism>
<dbReference type="GeneID" id="66125514"/>
<dbReference type="EMBL" id="JAHLUX010000003">
    <property type="protein sequence ID" value="KAG7820026.1"/>
    <property type="molecule type" value="Genomic_DNA"/>
</dbReference>
<dbReference type="InterPro" id="IPR029044">
    <property type="entry name" value="Nucleotide-diphossugar_trans"/>
</dbReference>
<keyword evidence="6" id="KW-0812">Transmembrane</keyword>
<dbReference type="GO" id="GO:0006487">
    <property type="term" value="P:protein N-linked glycosylation"/>
    <property type="evidence" value="ECO:0007669"/>
    <property type="project" value="TreeGrafter"/>
</dbReference>
<evidence type="ECO:0000256" key="5">
    <source>
        <dbReference type="ARBA" id="ARBA00022968"/>
    </source>
</evidence>
<dbReference type="Gene3D" id="3.90.550.10">
    <property type="entry name" value="Spore Coat Polysaccharide Biosynthesis Protein SpsA, Chain A"/>
    <property type="match status" value="1"/>
</dbReference>
<comment type="caution">
    <text evidence="7">The sequence shown here is derived from an EMBL/GenBank/DDBJ whole genome shotgun (WGS) entry which is preliminary data.</text>
</comment>
<feature type="transmembrane region" description="Helical" evidence="6">
    <location>
        <begin position="29"/>
        <end position="47"/>
    </location>
</feature>
<dbReference type="GO" id="GO:0016020">
    <property type="term" value="C:membrane"/>
    <property type="evidence" value="ECO:0007669"/>
    <property type="project" value="UniProtKB-SubCell"/>
</dbReference>
<evidence type="ECO:0000313" key="8">
    <source>
        <dbReference type="Proteomes" id="UP001196530"/>
    </source>
</evidence>
<accession>A0AAN6I6G2</accession>